<name>A0AAD5M0T6_PARTN</name>
<feature type="transmembrane region" description="Helical" evidence="1">
    <location>
        <begin position="20"/>
        <end position="39"/>
    </location>
</feature>
<accession>A0AAD5M0T6</accession>
<evidence type="ECO:0000313" key="2">
    <source>
        <dbReference type="EMBL" id="KAJ1347913.1"/>
    </source>
</evidence>
<keyword evidence="3" id="KW-1185">Reference proteome</keyword>
<sequence length="89" mass="9783">MEDDSFGVLFQAFTTVLHRCVFSSALLLTLSFLAVSVSYCNDGVSYHENEGARGDAEADSMTLKTQLCSLRVPRKRRHDVACPSTPALK</sequence>
<evidence type="ECO:0000256" key="1">
    <source>
        <dbReference type="SAM" id="Phobius"/>
    </source>
</evidence>
<keyword evidence="1" id="KW-0812">Transmembrane</keyword>
<evidence type="ECO:0000313" key="3">
    <source>
        <dbReference type="Proteomes" id="UP001196413"/>
    </source>
</evidence>
<keyword evidence="1" id="KW-0472">Membrane</keyword>
<proteinExistence type="predicted"/>
<gene>
    <name evidence="2" type="ORF">KIN20_003093</name>
</gene>
<keyword evidence="1" id="KW-1133">Transmembrane helix</keyword>
<dbReference type="AlphaFoldDB" id="A0AAD5M0T6"/>
<feature type="non-terminal residue" evidence="2">
    <location>
        <position position="89"/>
    </location>
</feature>
<protein>
    <submittedName>
        <fullName evidence="2">Uncharacterized protein</fullName>
    </submittedName>
</protein>
<organism evidence="2 3">
    <name type="scientific">Parelaphostrongylus tenuis</name>
    <name type="common">Meningeal worm</name>
    <dbReference type="NCBI Taxonomy" id="148309"/>
    <lineage>
        <taxon>Eukaryota</taxon>
        <taxon>Metazoa</taxon>
        <taxon>Ecdysozoa</taxon>
        <taxon>Nematoda</taxon>
        <taxon>Chromadorea</taxon>
        <taxon>Rhabditida</taxon>
        <taxon>Rhabditina</taxon>
        <taxon>Rhabditomorpha</taxon>
        <taxon>Strongyloidea</taxon>
        <taxon>Metastrongylidae</taxon>
        <taxon>Parelaphostrongylus</taxon>
    </lineage>
</organism>
<dbReference type="Proteomes" id="UP001196413">
    <property type="component" value="Unassembled WGS sequence"/>
</dbReference>
<dbReference type="EMBL" id="JAHQIW010000406">
    <property type="protein sequence ID" value="KAJ1347913.1"/>
    <property type="molecule type" value="Genomic_DNA"/>
</dbReference>
<reference evidence="2" key="1">
    <citation type="submission" date="2021-06" db="EMBL/GenBank/DDBJ databases">
        <title>Parelaphostrongylus tenuis whole genome reference sequence.</title>
        <authorList>
            <person name="Garwood T.J."/>
            <person name="Larsen P.A."/>
            <person name="Fountain-Jones N.M."/>
            <person name="Garbe J.R."/>
            <person name="Macchietto M.G."/>
            <person name="Kania S.A."/>
            <person name="Gerhold R.W."/>
            <person name="Richards J.E."/>
            <person name="Wolf T.M."/>
        </authorList>
    </citation>
    <scope>NUCLEOTIDE SEQUENCE</scope>
    <source>
        <strain evidence="2">MNPRO001-30</strain>
        <tissue evidence="2">Meninges</tissue>
    </source>
</reference>
<comment type="caution">
    <text evidence="2">The sequence shown here is derived from an EMBL/GenBank/DDBJ whole genome shotgun (WGS) entry which is preliminary data.</text>
</comment>